<keyword evidence="7 8" id="KW-0802">TPR repeat</keyword>
<dbReference type="PANTHER" id="PTHR44998:SF1">
    <property type="entry name" value="UDP-N-ACETYLGLUCOSAMINE--PEPTIDE N-ACETYLGLUCOSAMINYLTRANSFERASE 110 KDA SUBUNIT"/>
    <property type="match status" value="1"/>
</dbReference>
<keyword evidence="5" id="KW-0808">Transferase</keyword>
<dbReference type="InterPro" id="IPR011990">
    <property type="entry name" value="TPR-like_helical_dom_sf"/>
</dbReference>
<dbReference type="EMBL" id="RQIS01000026">
    <property type="protein sequence ID" value="RQH00621.1"/>
    <property type="molecule type" value="Genomic_DNA"/>
</dbReference>
<keyword evidence="4" id="KW-0328">Glycosyltransferase</keyword>
<name>A0A3N6MS45_9BURK</name>
<evidence type="ECO:0000256" key="7">
    <source>
        <dbReference type="ARBA" id="ARBA00022803"/>
    </source>
</evidence>
<dbReference type="SMART" id="SM00028">
    <property type="entry name" value="TPR"/>
    <property type="match status" value="5"/>
</dbReference>
<feature type="repeat" description="TPR" evidence="8">
    <location>
        <begin position="126"/>
        <end position="159"/>
    </location>
</feature>
<protein>
    <recommendedName>
        <fullName evidence="3">protein O-GlcNAc transferase</fullName>
        <ecNumber evidence="3">2.4.1.255</ecNumber>
    </recommendedName>
</protein>
<dbReference type="GO" id="GO:0097363">
    <property type="term" value="F:protein O-acetylglucosaminyltransferase activity"/>
    <property type="evidence" value="ECO:0007669"/>
    <property type="project" value="UniProtKB-EC"/>
</dbReference>
<dbReference type="PROSITE" id="PS50005">
    <property type="entry name" value="TPR"/>
    <property type="match status" value="2"/>
</dbReference>
<evidence type="ECO:0000256" key="9">
    <source>
        <dbReference type="SAM" id="MobiDB-lite"/>
    </source>
</evidence>
<gene>
    <name evidence="11" type="ORF">D1Y85_24875</name>
</gene>
<dbReference type="AlphaFoldDB" id="A0A3N6MS45"/>
<dbReference type="SUPFAM" id="SSF48452">
    <property type="entry name" value="TPR-like"/>
    <property type="match status" value="1"/>
</dbReference>
<dbReference type="Pfam" id="PF13844">
    <property type="entry name" value="Glyco_transf_41"/>
    <property type="match status" value="2"/>
</dbReference>
<dbReference type="Gene3D" id="3.40.50.11380">
    <property type="match status" value="1"/>
</dbReference>
<evidence type="ECO:0000256" key="5">
    <source>
        <dbReference type="ARBA" id="ARBA00022679"/>
    </source>
</evidence>
<evidence type="ECO:0000256" key="2">
    <source>
        <dbReference type="ARBA" id="ARBA00005386"/>
    </source>
</evidence>
<evidence type="ECO:0000256" key="4">
    <source>
        <dbReference type="ARBA" id="ARBA00022676"/>
    </source>
</evidence>
<keyword evidence="6" id="KW-0677">Repeat</keyword>
<proteinExistence type="inferred from homology"/>
<dbReference type="Gene3D" id="1.25.40.10">
    <property type="entry name" value="Tetratricopeptide repeat domain"/>
    <property type="match status" value="3"/>
</dbReference>
<keyword evidence="12" id="KW-1185">Reference proteome</keyword>
<dbReference type="InterPro" id="IPR029489">
    <property type="entry name" value="OGT/SEC/SPY_C"/>
</dbReference>
<evidence type="ECO:0000259" key="10">
    <source>
        <dbReference type="Pfam" id="PF13844"/>
    </source>
</evidence>
<organism evidence="11 12">
    <name type="scientific">Paraburkholderia dinghuensis</name>
    <dbReference type="NCBI Taxonomy" id="2305225"/>
    <lineage>
        <taxon>Bacteria</taxon>
        <taxon>Pseudomonadati</taxon>
        <taxon>Pseudomonadota</taxon>
        <taxon>Betaproteobacteria</taxon>
        <taxon>Burkholderiales</taxon>
        <taxon>Burkholderiaceae</taxon>
        <taxon>Paraburkholderia</taxon>
    </lineage>
</organism>
<evidence type="ECO:0000313" key="11">
    <source>
        <dbReference type="EMBL" id="RQH00621.1"/>
    </source>
</evidence>
<sequence>MFARGGASYHRGMKNTAPHSSSARSARLLTRGIDLLDAGKLTLAETMFRELLAQDPTHPDALHQLGVTLSRQSRYEQAEQAIRSALAIRETGPYWRDLGWALLWQGRDADAIAAYQRAIGAGLRDARLFNNLGNLLKKSNARAQAEACYREAIAADPAYALAYGNLAMLQQDAGRVDEAEASLRQALAIDSASPHLWQCYGGLLERLNRLDEADEAYCRGGRWESAQYVRRREAHWHQLPQIDAAALAMVASGEAEHLTPWGLLGIPSLTPALHRDAGRRFAGSRWRGELAAVPLVARGAGLAAALAAFAQGGRLRIGYLSSDFHDHATMRLVAGVLELHDPARFDVHLYSWSPTAGDAWGARLATLPATLHDIRSMSDEQAAAQIAHDGVHVLVDLKGYTTDTRLGITALRPAPVIVSWLGYPGSLGHARLADYLIGDAVVTPPETAGHYSETLALMPHCYQPNDHRRLVPPAPSRAEAGLPASGVVFCSFNQTFKLGAQMMAIWCRLLAAVPGSVLWLLAPGSERAESNLRAFVQTQGVDPSRVIFAPRVKQDAHLARLQLADCALDTLPVGSHTTGSDALWAGVPMVTIAGDLFAGRVGASLLHAVGLEALVARDLDAYFQLALAIATDPGWRGQLREHLARARYEAPLFDAQQFTRDLERLYVEIVEREARGEGASRDPVVVR</sequence>
<comment type="caution">
    <text evidence="11">The sequence shown here is derived from an EMBL/GenBank/DDBJ whole genome shotgun (WGS) entry which is preliminary data.</text>
</comment>
<evidence type="ECO:0000256" key="8">
    <source>
        <dbReference type="PROSITE-ProRule" id="PRU00339"/>
    </source>
</evidence>
<dbReference type="Pfam" id="PF13432">
    <property type="entry name" value="TPR_16"/>
    <property type="match status" value="1"/>
</dbReference>
<comment type="pathway">
    <text evidence="1">Protein modification; protein glycosylation.</text>
</comment>
<dbReference type="Pfam" id="PF14559">
    <property type="entry name" value="TPR_19"/>
    <property type="match status" value="1"/>
</dbReference>
<evidence type="ECO:0000256" key="6">
    <source>
        <dbReference type="ARBA" id="ARBA00022737"/>
    </source>
</evidence>
<dbReference type="PANTHER" id="PTHR44998">
    <property type="match status" value="1"/>
</dbReference>
<feature type="region of interest" description="Disordered" evidence="9">
    <location>
        <begin position="1"/>
        <end position="23"/>
    </location>
</feature>
<feature type="repeat" description="TPR" evidence="8">
    <location>
        <begin position="59"/>
        <end position="92"/>
    </location>
</feature>
<accession>A0A3N6MS45</accession>
<reference evidence="11 12" key="1">
    <citation type="submission" date="2018-11" db="EMBL/GenBank/DDBJ databases">
        <title>Paraburkholderia sp. DHOA04, isolated from soil.</title>
        <authorList>
            <person name="Gao Z.-H."/>
            <person name="Qiu L.-H."/>
            <person name="Fu J.-C."/>
        </authorList>
    </citation>
    <scope>NUCLEOTIDE SEQUENCE [LARGE SCALE GENOMIC DNA]</scope>
    <source>
        <strain evidence="11 12">DHOA04</strain>
    </source>
</reference>
<dbReference type="InterPro" id="IPR019734">
    <property type="entry name" value="TPR_rpt"/>
</dbReference>
<dbReference type="OrthoDB" id="101857at2"/>
<dbReference type="EC" id="2.4.1.255" evidence="3"/>
<comment type="similarity">
    <text evidence="2">Belongs to the glycosyltransferase 41 family. O-GlcNAc transferase subfamily.</text>
</comment>
<evidence type="ECO:0000256" key="1">
    <source>
        <dbReference type="ARBA" id="ARBA00004922"/>
    </source>
</evidence>
<dbReference type="Proteomes" id="UP000272778">
    <property type="component" value="Unassembled WGS sequence"/>
</dbReference>
<evidence type="ECO:0000256" key="3">
    <source>
        <dbReference type="ARBA" id="ARBA00011970"/>
    </source>
</evidence>
<dbReference type="Gene3D" id="3.40.50.2000">
    <property type="entry name" value="Glycogen Phosphorylase B"/>
    <property type="match status" value="1"/>
</dbReference>
<feature type="domain" description="O-GlcNAc transferase C-terminal" evidence="10">
    <location>
        <begin position="310"/>
        <end position="472"/>
    </location>
</feature>
<feature type="domain" description="O-GlcNAc transferase C-terminal" evidence="10">
    <location>
        <begin position="476"/>
        <end position="662"/>
    </location>
</feature>
<evidence type="ECO:0000313" key="12">
    <source>
        <dbReference type="Proteomes" id="UP000272778"/>
    </source>
</evidence>